<comment type="caution">
    <text evidence="1">The sequence shown here is derived from an EMBL/GenBank/DDBJ whole genome shotgun (WGS) entry which is preliminary data.</text>
</comment>
<reference evidence="1" key="1">
    <citation type="submission" date="2023-03" db="EMBL/GenBank/DDBJ databases">
        <title>Actinorhabdospora filicis NBRC 111898.</title>
        <authorList>
            <person name="Ichikawa N."/>
            <person name="Sato H."/>
            <person name="Tonouchi N."/>
        </authorList>
    </citation>
    <scope>NUCLEOTIDE SEQUENCE</scope>
    <source>
        <strain evidence="1">NBRC 111898</strain>
    </source>
</reference>
<keyword evidence="2" id="KW-1185">Reference proteome</keyword>
<evidence type="ECO:0000313" key="2">
    <source>
        <dbReference type="Proteomes" id="UP001165079"/>
    </source>
</evidence>
<proteinExistence type="predicted"/>
<evidence type="ECO:0000313" key="1">
    <source>
        <dbReference type="EMBL" id="GLZ78067.1"/>
    </source>
</evidence>
<dbReference type="InterPro" id="IPR046214">
    <property type="entry name" value="DUF6247"/>
</dbReference>
<dbReference type="Proteomes" id="UP001165079">
    <property type="component" value="Unassembled WGS sequence"/>
</dbReference>
<name>A0A9W6W3E7_9ACTN</name>
<dbReference type="Pfam" id="PF19760">
    <property type="entry name" value="DUF6247"/>
    <property type="match status" value="1"/>
</dbReference>
<accession>A0A9W6W3E7</accession>
<organism evidence="1 2">
    <name type="scientific">Actinorhabdospora filicis</name>
    <dbReference type="NCBI Taxonomy" id="1785913"/>
    <lineage>
        <taxon>Bacteria</taxon>
        <taxon>Bacillati</taxon>
        <taxon>Actinomycetota</taxon>
        <taxon>Actinomycetes</taxon>
        <taxon>Micromonosporales</taxon>
        <taxon>Micromonosporaceae</taxon>
        <taxon>Actinorhabdospora</taxon>
    </lineage>
</organism>
<protein>
    <submittedName>
        <fullName evidence="1">Uncharacterized protein</fullName>
    </submittedName>
</protein>
<dbReference type="EMBL" id="BSTX01000002">
    <property type="protein sequence ID" value="GLZ78067.1"/>
    <property type="molecule type" value="Genomic_DNA"/>
</dbReference>
<gene>
    <name evidence="1" type="ORF">Afil01_28740</name>
</gene>
<dbReference type="AlphaFoldDB" id="A0A9W6W3E7"/>
<sequence length="174" mass="19224">MDMLYGPETFERLEWEQRPVFDGEWQAALDVAARDLDLSPLVLLVCRWWCATGGDAARAGRTRTEFARWSQRRKLQGNAVSGPAVCECSGPAIYDVLTVDERAALLASWESAIGEAGVRRDWGGLWGVIRAAYVQTQTTDADRAVLATEMARVEEAARTGDYEAAGLVEWVPTE</sequence>
<dbReference type="RefSeq" id="WP_285663242.1">
    <property type="nucleotide sequence ID" value="NZ_BSTX01000002.1"/>
</dbReference>